<evidence type="ECO:0000256" key="8">
    <source>
        <dbReference type="ARBA" id="ARBA00023136"/>
    </source>
</evidence>
<evidence type="ECO:0000259" key="11">
    <source>
        <dbReference type="PROSITE" id="PS50893"/>
    </source>
</evidence>
<dbReference type="Gene3D" id="3.40.50.300">
    <property type="entry name" value="P-loop containing nucleotide triphosphate hydrolases"/>
    <property type="match status" value="1"/>
</dbReference>
<dbReference type="AlphaFoldDB" id="A0A0M2Q2Q5"/>
<dbReference type="PROSITE" id="PS50893">
    <property type="entry name" value="ABC_TRANSPORTER_2"/>
    <property type="match status" value="1"/>
</dbReference>
<dbReference type="GO" id="GO:0031267">
    <property type="term" value="F:small GTPase binding"/>
    <property type="evidence" value="ECO:0007669"/>
    <property type="project" value="InterPro"/>
</dbReference>
<evidence type="ECO:0000259" key="10">
    <source>
        <dbReference type="PROSITE" id="PS50166"/>
    </source>
</evidence>
<keyword evidence="4 9" id="KW-0812">Transmembrane</keyword>
<feature type="domain" description="ABC transmembrane type-1" evidence="12">
    <location>
        <begin position="42"/>
        <end position="331"/>
    </location>
</feature>
<dbReference type="GO" id="GO:0005524">
    <property type="term" value="F:ATP binding"/>
    <property type="evidence" value="ECO:0007669"/>
    <property type="project" value="UniProtKB-KW"/>
</dbReference>
<keyword evidence="3" id="KW-1003">Cell membrane</keyword>
<keyword evidence="8 9" id="KW-0472">Membrane</keyword>
<dbReference type="OrthoDB" id="9762790at2"/>
<feature type="transmembrane region" description="Helical" evidence="9">
    <location>
        <begin position="186"/>
        <end position="204"/>
    </location>
</feature>
<proteinExistence type="predicted"/>
<dbReference type="InterPro" id="IPR003439">
    <property type="entry name" value="ABC_transporter-like_ATP-bd"/>
</dbReference>
<dbReference type="InterPro" id="IPR001494">
    <property type="entry name" value="Importin-beta_N"/>
</dbReference>
<dbReference type="STRING" id="317619.GCA_000332315_04160"/>
<dbReference type="PANTHER" id="PTHR43394:SF1">
    <property type="entry name" value="ATP-BINDING CASSETTE SUB-FAMILY B MEMBER 10, MITOCHONDRIAL"/>
    <property type="match status" value="1"/>
</dbReference>
<dbReference type="GO" id="GO:0006886">
    <property type="term" value="P:intracellular protein transport"/>
    <property type="evidence" value="ECO:0007669"/>
    <property type="project" value="InterPro"/>
</dbReference>
<evidence type="ECO:0000256" key="5">
    <source>
        <dbReference type="ARBA" id="ARBA00022741"/>
    </source>
</evidence>
<feature type="transmembrane region" description="Helical" evidence="9">
    <location>
        <begin position="272"/>
        <end position="293"/>
    </location>
</feature>
<organism evidence="13 14">
    <name type="scientific">Prochlorothrix hollandica PCC 9006 = CALU 1027</name>
    <dbReference type="NCBI Taxonomy" id="317619"/>
    <lineage>
        <taxon>Bacteria</taxon>
        <taxon>Bacillati</taxon>
        <taxon>Cyanobacteriota</taxon>
        <taxon>Cyanophyceae</taxon>
        <taxon>Prochlorotrichales</taxon>
        <taxon>Prochlorotrichaceae</taxon>
        <taxon>Prochlorothrix</taxon>
    </lineage>
</organism>
<protein>
    <submittedName>
        <fullName evidence="13">Multidrug ABC transporter ATPase</fullName>
    </submittedName>
</protein>
<dbReference type="SUPFAM" id="SSF90123">
    <property type="entry name" value="ABC transporter transmembrane region"/>
    <property type="match status" value="1"/>
</dbReference>
<gene>
    <name evidence="13" type="ORF">PROH_04395</name>
</gene>
<dbReference type="InterPro" id="IPR036640">
    <property type="entry name" value="ABC1_TM_sf"/>
</dbReference>
<evidence type="ECO:0000313" key="13">
    <source>
        <dbReference type="EMBL" id="KKJ01543.1"/>
    </source>
</evidence>
<dbReference type="PANTHER" id="PTHR43394">
    <property type="entry name" value="ATP-DEPENDENT PERMEASE MDL1, MITOCHONDRIAL"/>
    <property type="match status" value="1"/>
</dbReference>
<sequence length="621" mass="70493">MGHSNRSNFFWSRLLKRLTPSALSHIPRLMKFVWSASPYLLLLTTIINLINSLLPATQLYVNKLIIDQVILTLKTPEIPWNPVFIFVIISFGLAIAQDSLQELLTYFSQIMKDRFTLHANEILLKQAVHLDLAHYELPEFYDLLKRAQQSGSSYPVLALETATILLGQIIKLITLVGLLINFNPLISLFLLFTSIPTFSIGVGFSEKRFKMLKKQTQSGRFADYLQSIMTNNNFVKEVRLFNLENHLMGQWRTIRLQFNQEIENLAKKHARVNVLAIIFSKTGFYMAYAWVILKALQSQITIGDLSMYAGAFRQSQGAMQKILESIVKLYETNLYIQQFFEFLELTPKIKNPINPLCFPTFLQSGLVLDNVSFTYPGSLRPSLHHINLSVQPGENIALVGTNGAGKTTLLKLIARFYDVNSGQITFDGIPISKFDLVDLRRNIGVVFQDFARYNLSVSDNISFGNLDEYKNFDLIRQAAIDAGASEFIEQLDHGYQTMLGKMFPGGHELSGGQWQKIGLARAFMSPAQILILDEPTAALDAIAEYELFQRFRQLAKGKMTFLVSHRFSTVRMADRIVVLDQGSICEMGSHQELMDHNGLYAHMFKVQSSTYRPDLNPDSKP</sequence>
<dbReference type="Gene3D" id="1.20.1560.10">
    <property type="entry name" value="ABC transporter type 1, transmembrane domain"/>
    <property type="match status" value="1"/>
</dbReference>
<dbReference type="InterPro" id="IPR017871">
    <property type="entry name" value="ABC_transporter-like_CS"/>
</dbReference>
<dbReference type="EMBL" id="AJTX02000002">
    <property type="protein sequence ID" value="KKJ01543.1"/>
    <property type="molecule type" value="Genomic_DNA"/>
</dbReference>
<feature type="transmembrane region" description="Helical" evidence="9">
    <location>
        <begin position="32"/>
        <end position="54"/>
    </location>
</feature>
<dbReference type="InterPro" id="IPR027417">
    <property type="entry name" value="P-loop_NTPase"/>
</dbReference>
<dbReference type="FunFam" id="3.40.50.300:FF:000221">
    <property type="entry name" value="Multidrug ABC transporter ATP-binding protein"/>
    <property type="match status" value="1"/>
</dbReference>
<keyword evidence="7 9" id="KW-1133">Transmembrane helix</keyword>
<name>A0A0M2Q2Q5_PROHO</name>
<evidence type="ECO:0000256" key="7">
    <source>
        <dbReference type="ARBA" id="ARBA00022989"/>
    </source>
</evidence>
<keyword evidence="5" id="KW-0547">Nucleotide-binding</keyword>
<comment type="caution">
    <text evidence="13">The sequence shown here is derived from an EMBL/GenBank/DDBJ whole genome shotgun (WGS) entry which is preliminary data.</text>
</comment>
<dbReference type="SMART" id="SM00382">
    <property type="entry name" value="AAA"/>
    <property type="match status" value="1"/>
</dbReference>
<evidence type="ECO:0000256" key="4">
    <source>
        <dbReference type="ARBA" id="ARBA00022692"/>
    </source>
</evidence>
<dbReference type="Proteomes" id="UP000034681">
    <property type="component" value="Unassembled WGS sequence"/>
</dbReference>
<keyword evidence="14" id="KW-1185">Reference proteome</keyword>
<evidence type="ECO:0000256" key="6">
    <source>
        <dbReference type="ARBA" id="ARBA00022840"/>
    </source>
</evidence>
<dbReference type="GO" id="GO:0005886">
    <property type="term" value="C:plasma membrane"/>
    <property type="evidence" value="ECO:0007669"/>
    <property type="project" value="UniProtKB-SubCell"/>
</dbReference>
<evidence type="ECO:0000256" key="2">
    <source>
        <dbReference type="ARBA" id="ARBA00022448"/>
    </source>
</evidence>
<comment type="subcellular location">
    <subcellularLocation>
        <location evidence="1">Cell membrane</location>
        <topology evidence="1">Multi-pass membrane protein</topology>
    </subcellularLocation>
</comment>
<dbReference type="PROSITE" id="PS00211">
    <property type="entry name" value="ABC_TRANSPORTER_1"/>
    <property type="match status" value="1"/>
</dbReference>
<reference evidence="13" key="1">
    <citation type="submission" date="2012-04" db="EMBL/GenBank/DDBJ databases">
        <authorList>
            <person name="Borisov I.G."/>
            <person name="Ivanikova N.V."/>
            <person name="Pinevich A.V."/>
        </authorList>
    </citation>
    <scope>NUCLEOTIDE SEQUENCE</scope>
    <source>
        <strain evidence="13">CALU 1027</strain>
    </source>
</reference>
<dbReference type="PROSITE" id="PS50166">
    <property type="entry name" value="IMPORTIN_B_NT"/>
    <property type="match status" value="1"/>
</dbReference>
<evidence type="ECO:0000256" key="1">
    <source>
        <dbReference type="ARBA" id="ARBA00004651"/>
    </source>
</evidence>
<dbReference type="GO" id="GO:0015421">
    <property type="term" value="F:ABC-type oligopeptide transporter activity"/>
    <property type="evidence" value="ECO:0007669"/>
    <property type="project" value="TreeGrafter"/>
</dbReference>
<feature type="domain" description="ABC transporter" evidence="11">
    <location>
        <begin position="366"/>
        <end position="606"/>
    </location>
</feature>
<evidence type="ECO:0000256" key="3">
    <source>
        <dbReference type="ARBA" id="ARBA00022475"/>
    </source>
</evidence>
<feature type="domain" description="Importin N-terminal" evidence="10">
    <location>
        <begin position="205"/>
        <end position="280"/>
    </location>
</feature>
<accession>A0A0M2Q2Q5</accession>
<keyword evidence="6" id="KW-0067">ATP-binding</keyword>
<dbReference type="SUPFAM" id="SSF52540">
    <property type="entry name" value="P-loop containing nucleoside triphosphate hydrolases"/>
    <property type="match status" value="1"/>
</dbReference>
<evidence type="ECO:0000259" key="12">
    <source>
        <dbReference type="PROSITE" id="PS50929"/>
    </source>
</evidence>
<dbReference type="Pfam" id="PF00005">
    <property type="entry name" value="ABC_tran"/>
    <property type="match status" value="1"/>
</dbReference>
<dbReference type="PROSITE" id="PS50929">
    <property type="entry name" value="ABC_TM1F"/>
    <property type="match status" value="1"/>
</dbReference>
<evidence type="ECO:0000256" key="9">
    <source>
        <dbReference type="SAM" id="Phobius"/>
    </source>
</evidence>
<feature type="transmembrane region" description="Helical" evidence="9">
    <location>
        <begin position="154"/>
        <end position="180"/>
    </location>
</feature>
<dbReference type="InterPro" id="IPR039421">
    <property type="entry name" value="Type_1_exporter"/>
</dbReference>
<keyword evidence="2" id="KW-0813">Transport</keyword>
<dbReference type="eggNOG" id="COG1132">
    <property type="taxonomic scope" value="Bacteria"/>
</dbReference>
<dbReference type="InterPro" id="IPR011527">
    <property type="entry name" value="ABC1_TM_dom"/>
</dbReference>
<dbReference type="GO" id="GO:0016887">
    <property type="term" value="F:ATP hydrolysis activity"/>
    <property type="evidence" value="ECO:0007669"/>
    <property type="project" value="InterPro"/>
</dbReference>
<evidence type="ECO:0000313" key="14">
    <source>
        <dbReference type="Proteomes" id="UP000034681"/>
    </source>
</evidence>
<dbReference type="InterPro" id="IPR003593">
    <property type="entry name" value="AAA+_ATPase"/>
</dbReference>